<dbReference type="HOGENOM" id="CLU_038901_0_0_4"/>
<sequence>MIQAGTGIDIFHEVIMSFKRNTLAASIALALAVPLGAQAADSAELAQIREQIKQMKESYEVRIQALEKRLQQAEVIAGNAQAKAEKAEEKIVQSIVAPAPSTSTGTFNPEMSLILSGTYANLSQDPANYRIGGFLPNGGEIGPGRRGFGLGESELVVAANIDPYLRGQFTLAVTPESTVAVEEAFVQSLGLGNGLTVKAGRFYSGVGYLNERHAHTWDFVDAPLAYQAFFGGQFKDDGVQLKWVAPTDLFVELGAEVGRGSNFPASNRAKNGSGSATLFAHLGGDVGVSHSWRAGLSLLRTSPQDRTYTGAGVTNSFSGNSRLEIADLVWKWAPNGNPVNTNFKLQGEYFRRHEDGDLTYDVNTANNTDRYASAQSGWYLQGVYQFMPRWRVGLRRDQLDGGSVDYSSNSAVLGTEAFNPSKNSLMFDYSPSEFSRFRLQFAQDKSRPEVTDNQMFLQYQMSLGAHGAHKY</sequence>
<keyword evidence="1" id="KW-0175">Coiled coil</keyword>
<keyword evidence="4" id="KW-1185">Reference proteome</keyword>
<dbReference type="STRING" id="1163617.SCD_n00315"/>
<accession>S6AI06</accession>
<keyword evidence="2" id="KW-0732">Signal</keyword>
<gene>
    <name evidence="3" type="ORF">SCD_n00315</name>
</gene>
<dbReference type="eggNOG" id="COG3746">
    <property type="taxonomic scope" value="Bacteria"/>
</dbReference>
<evidence type="ECO:0000256" key="1">
    <source>
        <dbReference type="SAM" id="Coils"/>
    </source>
</evidence>
<reference evidence="3 4" key="1">
    <citation type="journal article" date="2012" name="Appl. Environ. Microbiol.">
        <title>Draft genome sequence of a psychrotolerant sulfur-oxidizing bacterium, Sulfuricella denitrificans skB26, and proteomic insights into cold adaptation.</title>
        <authorList>
            <person name="Watanabe T."/>
            <person name="Kojima H."/>
            <person name="Fukui M."/>
        </authorList>
    </citation>
    <scope>NUCLEOTIDE SEQUENCE [LARGE SCALE GENOMIC DNA]</scope>
    <source>
        <strain evidence="4">skB26</strain>
    </source>
</reference>
<evidence type="ECO:0008006" key="5">
    <source>
        <dbReference type="Google" id="ProtNLM"/>
    </source>
</evidence>
<evidence type="ECO:0000313" key="3">
    <source>
        <dbReference type="EMBL" id="BAN34164.1"/>
    </source>
</evidence>
<dbReference type="KEGG" id="sdr:SCD_n00315"/>
<dbReference type="Gene3D" id="2.40.160.10">
    <property type="entry name" value="Porin"/>
    <property type="match status" value="1"/>
</dbReference>
<proteinExistence type="predicted"/>
<organism evidence="3 4">
    <name type="scientific">Sulfuricella denitrificans (strain DSM 22764 / NBRC 105220 / skB26)</name>
    <dbReference type="NCBI Taxonomy" id="1163617"/>
    <lineage>
        <taxon>Bacteria</taxon>
        <taxon>Pseudomonadati</taxon>
        <taxon>Pseudomonadota</taxon>
        <taxon>Betaproteobacteria</taxon>
        <taxon>Nitrosomonadales</taxon>
        <taxon>Sulfuricellaceae</taxon>
        <taxon>Sulfuricella</taxon>
    </lineage>
</organism>
<feature type="coiled-coil region" evidence="1">
    <location>
        <begin position="49"/>
        <end position="90"/>
    </location>
</feature>
<dbReference type="EMBL" id="AP013066">
    <property type="protein sequence ID" value="BAN34164.1"/>
    <property type="molecule type" value="Genomic_DNA"/>
</dbReference>
<feature type="signal peptide" evidence="2">
    <location>
        <begin position="1"/>
        <end position="39"/>
    </location>
</feature>
<dbReference type="Proteomes" id="UP000015559">
    <property type="component" value="Chromosome"/>
</dbReference>
<dbReference type="InterPro" id="IPR023614">
    <property type="entry name" value="Porin_dom_sf"/>
</dbReference>
<name>S6AI06_SULDS</name>
<feature type="chain" id="PRO_5004545605" description="TonB-dependent receptor" evidence="2">
    <location>
        <begin position="40"/>
        <end position="471"/>
    </location>
</feature>
<evidence type="ECO:0000313" key="4">
    <source>
        <dbReference type="Proteomes" id="UP000015559"/>
    </source>
</evidence>
<protein>
    <recommendedName>
        <fullName evidence="5">TonB-dependent receptor</fullName>
    </recommendedName>
</protein>
<dbReference type="SUPFAM" id="SSF56935">
    <property type="entry name" value="Porins"/>
    <property type="match status" value="1"/>
</dbReference>
<dbReference type="AlphaFoldDB" id="S6AI06"/>
<evidence type="ECO:0000256" key="2">
    <source>
        <dbReference type="SAM" id="SignalP"/>
    </source>
</evidence>